<reference evidence="1 2" key="1">
    <citation type="submission" date="2014-06" db="EMBL/GenBank/DDBJ databases">
        <authorList>
            <person name="Ngugi D.K."/>
            <person name="Blom J."/>
            <person name="Alam I."/>
            <person name="Rashid M."/>
            <person name="Ba Alawi W."/>
            <person name="Zhang G."/>
            <person name="Hikmawan T."/>
            <person name="Guan Y."/>
            <person name="Antunes A."/>
            <person name="Siam R."/>
            <person name="Eldorry H."/>
            <person name="Bajic V."/>
            <person name="Stingl U."/>
        </authorList>
    </citation>
    <scope>NUCLEOTIDE SEQUENCE [LARGE SCALE GENOMIC DNA]</scope>
    <source>
        <strain evidence="1">SCGC AAA799-E16</strain>
    </source>
</reference>
<accession>A0A081S4Z9</accession>
<proteinExistence type="predicted"/>
<gene>
    <name evidence="1" type="ORF">AAA799E16_01303</name>
</gene>
<dbReference type="EMBL" id="JNVL01000019">
    <property type="protein sequence ID" value="KER06002.1"/>
    <property type="molecule type" value="Genomic_DNA"/>
</dbReference>
<dbReference type="InterPro" id="IPR046600">
    <property type="entry name" value="DUF6659"/>
</dbReference>
<name>A0A081S4Z9_9ARCH</name>
<protein>
    <submittedName>
        <fullName evidence="1">Uncharacterized protein</fullName>
    </submittedName>
</protein>
<comment type="caution">
    <text evidence="1">The sequence shown here is derived from an EMBL/GenBank/DDBJ whole genome shotgun (WGS) entry which is preliminary data.</text>
</comment>
<dbReference type="Proteomes" id="UP000028027">
    <property type="component" value="Unassembled WGS sequence"/>
</dbReference>
<evidence type="ECO:0000313" key="1">
    <source>
        <dbReference type="EMBL" id="KER06002.1"/>
    </source>
</evidence>
<evidence type="ECO:0000313" key="2">
    <source>
        <dbReference type="Proteomes" id="UP000028027"/>
    </source>
</evidence>
<sequence length="133" mass="15486">MNKQEISGRVQSTTDYKKLCSLILGVEPQIRSVYIYHTNGELLVGGMREGVDMLLPIEEMTKSIHNTILRWKTRELIFPFLGAGKYSFTEYEKIKRITFPLDKQFIVIIGIEIEAKHDIIIEKIFQIIQNRIT</sequence>
<keyword evidence="2" id="KW-1185">Reference proteome</keyword>
<organism evidence="1 2">
    <name type="scientific">Marine Group I thaumarchaeote SCGC AAA799-E16</name>
    <dbReference type="NCBI Taxonomy" id="1502292"/>
    <lineage>
        <taxon>Archaea</taxon>
        <taxon>Nitrososphaerota</taxon>
        <taxon>Marine Group I</taxon>
    </lineage>
</organism>
<dbReference type="Pfam" id="PF20364">
    <property type="entry name" value="DUF6659"/>
    <property type="match status" value="1"/>
</dbReference>
<dbReference type="AlphaFoldDB" id="A0A081S4Z9"/>